<feature type="compositionally biased region" description="Low complexity" evidence="4">
    <location>
        <begin position="78"/>
        <end position="90"/>
    </location>
</feature>
<keyword evidence="7" id="KW-1185">Reference proteome</keyword>
<evidence type="ECO:0000256" key="4">
    <source>
        <dbReference type="SAM" id="MobiDB-lite"/>
    </source>
</evidence>
<dbReference type="KEGG" id="tsy:THSYN_06150"/>
<dbReference type="Gene3D" id="3.40.50.300">
    <property type="entry name" value="P-loop containing nucleotide triphosphate hydrolases"/>
    <property type="match status" value="2"/>
</dbReference>
<feature type="domain" description="AAA+ ATPase" evidence="5">
    <location>
        <begin position="353"/>
        <end position="468"/>
    </location>
</feature>
<gene>
    <name evidence="6" type="ORF">THSYN_06150</name>
</gene>
<dbReference type="PANTHER" id="PTHR43392">
    <property type="entry name" value="AAA-TYPE ATPASE FAMILY PROTEIN / ANKYRIN REPEAT FAMILY PROTEIN"/>
    <property type="match status" value="1"/>
</dbReference>
<dbReference type="SUPFAM" id="SSF52540">
    <property type="entry name" value="P-loop containing nucleoside triphosphate hydrolases"/>
    <property type="match status" value="2"/>
</dbReference>
<dbReference type="Pfam" id="PF00004">
    <property type="entry name" value="AAA"/>
    <property type="match status" value="2"/>
</dbReference>
<evidence type="ECO:0000256" key="3">
    <source>
        <dbReference type="ARBA" id="ARBA00022840"/>
    </source>
</evidence>
<evidence type="ECO:0000313" key="7">
    <source>
        <dbReference type="Proteomes" id="UP000232638"/>
    </source>
</evidence>
<dbReference type="GO" id="GO:0016887">
    <property type="term" value="F:ATP hydrolysis activity"/>
    <property type="evidence" value="ECO:0007669"/>
    <property type="project" value="InterPro"/>
</dbReference>
<dbReference type="InterPro" id="IPR000641">
    <property type="entry name" value="CbxX/CfxQ"/>
</dbReference>
<dbReference type="EMBL" id="CP020370">
    <property type="protein sequence ID" value="AUB80572.1"/>
    <property type="molecule type" value="Genomic_DNA"/>
</dbReference>
<feature type="region of interest" description="Disordered" evidence="4">
    <location>
        <begin position="78"/>
        <end position="123"/>
    </location>
</feature>
<accession>A0A2K8U4S3</accession>
<dbReference type="Proteomes" id="UP000232638">
    <property type="component" value="Chromosome"/>
</dbReference>
<dbReference type="InterPro" id="IPR050773">
    <property type="entry name" value="CbxX/CfxQ_RuBisCO_ESX"/>
</dbReference>
<dbReference type="Gene3D" id="1.10.8.60">
    <property type="match status" value="2"/>
</dbReference>
<dbReference type="Pfam" id="PF17866">
    <property type="entry name" value="AAA_lid_6"/>
    <property type="match status" value="1"/>
</dbReference>
<dbReference type="InterPro" id="IPR003593">
    <property type="entry name" value="AAA+_ATPase"/>
</dbReference>
<dbReference type="InterPro" id="IPR003959">
    <property type="entry name" value="ATPase_AAA_core"/>
</dbReference>
<evidence type="ECO:0000259" key="5">
    <source>
        <dbReference type="SMART" id="SM00382"/>
    </source>
</evidence>
<proteinExistence type="inferred from homology"/>
<organism evidence="6 7">
    <name type="scientific">Candidatus Thiodictyon syntrophicum</name>
    <dbReference type="NCBI Taxonomy" id="1166950"/>
    <lineage>
        <taxon>Bacteria</taxon>
        <taxon>Pseudomonadati</taxon>
        <taxon>Pseudomonadota</taxon>
        <taxon>Gammaproteobacteria</taxon>
        <taxon>Chromatiales</taxon>
        <taxon>Chromatiaceae</taxon>
        <taxon>Thiodictyon</taxon>
    </lineage>
</organism>
<dbReference type="RefSeq" id="WP_100918369.1">
    <property type="nucleotide sequence ID" value="NZ_CP020370.1"/>
</dbReference>
<dbReference type="CDD" id="cd00009">
    <property type="entry name" value="AAA"/>
    <property type="match status" value="2"/>
</dbReference>
<feature type="domain" description="AAA+ ATPase" evidence="5">
    <location>
        <begin position="618"/>
        <end position="756"/>
    </location>
</feature>
<comment type="similarity">
    <text evidence="1">Belongs to the CbxX/CfxQ family.</text>
</comment>
<evidence type="ECO:0000313" key="6">
    <source>
        <dbReference type="EMBL" id="AUB80572.1"/>
    </source>
</evidence>
<protein>
    <recommendedName>
        <fullName evidence="5">AAA+ ATPase domain-containing protein</fullName>
    </recommendedName>
</protein>
<reference evidence="6 7" key="1">
    <citation type="submission" date="2017-03" db="EMBL/GenBank/DDBJ databases">
        <title>Complete genome sequence of Candidatus 'Thiodictyon syntrophicum' sp. nov. strain Cad16T, a photolithoautotroph purple sulfur bacterium isolated from an alpine meromictic lake.</title>
        <authorList>
            <person name="Luedin S.M."/>
            <person name="Pothier J.F."/>
            <person name="Danza F."/>
            <person name="Storelli N."/>
            <person name="Wittwer M."/>
            <person name="Tonolla M."/>
        </authorList>
    </citation>
    <scope>NUCLEOTIDE SEQUENCE [LARGE SCALE GENOMIC DNA]</scope>
    <source>
        <strain evidence="6 7">Cad16T</strain>
    </source>
</reference>
<name>A0A2K8U4S3_9GAMM</name>
<dbReference type="GO" id="GO:0005524">
    <property type="term" value="F:ATP binding"/>
    <property type="evidence" value="ECO:0007669"/>
    <property type="project" value="UniProtKB-KW"/>
</dbReference>
<keyword evidence="3" id="KW-0067">ATP-binding</keyword>
<keyword evidence="2" id="KW-0547">Nucleotide-binding</keyword>
<sequence>MTRLFTNPTQRVFALYGNTGDHFYTPQLRELDLSTWLWGHFKTLGYERIVLFSPDKKLHFLDPDSARLSELGAAANAAAPPSARPAGRLSGPLGSVRIRPRSGAASAPPAPDPQEPPRWDYGAMSDDQVGTWLNRLMLEPRPTAILIQNGEDLFARLDEDAVRLWDSRLGDWTGSRLPTPSRNLAVLIFRGEIDGNAMQRLPRLHRHLFGNGTSGSPLADRAFRIGPARPDEVGHLLHRLRLSGGLGWSSRQIVDRCVGLAQRLTPENADAGIHSMAWLIHELPTMNITQEPDRWQVLRQTPTLARQVEDRLRSLVAHAKEQLARATPPLQRRGPHDIDRLRVAPPANPDQLANLHLALLGSPGTGKTTLARLVAAIYRQEGILTTGHLVEVTLTEEHTGGTVKRTAEAVARAQGGVLFIDEAYSLNDNDFGKEAVAELVKAMSDYNGQFAVIIAGYTDKIIEFIDGRNANPGLPRRFPSMNRLTLASYGPDELYHIFGDMLAQQGRDQDAALREALPTAFARWHRAQDPERFGNAGEVRNLVDAVVQQAGARPVIVREDFAALPGWGQYLGLAQELSLDEVLRPLDAMVGLASVKDAVRALADTLAVQRHRGRTDLVPGHYVFQGNPGTGKTTVARVMGEVFRSLGLLARGHVVEVKREDLVGRYQGDAETNTKVQIDKALDGVLFIDEAYQLAADEHDIYGRRAFETLLASMENQRARLCVILAGYPAEMQRLIGANPGFSRRLNDLIDFPDYSAEELLVIALGQFAAQGLRLTDAAHEKLAAHLRGWDRRRGRPDFGNAGDVRKLVEAIVGRQAMRVRPLLRQLSPEESAIIGPEDIPD</sequence>
<dbReference type="InterPro" id="IPR027417">
    <property type="entry name" value="P-loop_NTPase"/>
</dbReference>
<dbReference type="SMART" id="SM00382">
    <property type="entry name" value="AAA"/>
    <property type="match status" value="2"/>
</dbReference>
<dbReference type="PRINTS" id="PR00819">
    <property type="entry name" value="CBXCFQXSUPER"/>
</dbReference>
<dbReference type="FunFam" id="3.40.50.300:FF:000216">
    <property type="entry name" value="Type VII secretion ATPase EccA"/>
    <property type="match status" value="1"/>
</dbReference>
<dbReference type="OrthoDB" id="9809379at2"/>
<dbReference type="InterPro" id="IPR041627">
    <property type="entry name" value="AAA_lid_6"/>
</dbReference>
<evidence type="ECO:0000256" key="1">
    <source>
        <dbReference type="ARBA" id="ARBA00010378"/>
    </source>
</evidence>
<evidence type="ECO:0000256" key="2">
    <source>
        <dbReference type="ARBA" id="ARBA00022741"/>
    </source>
</evidence>
<dbReference type="PANTHER" id="PTHR43392:SF2">
    <property type="entry name" value="AAA-TYPE ATPASE FAMILY PROTEIN _ ANKYRIN REPEAT FAMILY PROTEIN"/>
    <property type="match status" value="1"/>
</dbReference>
<dbReference type="AlphaFoldDB" id="A0A2K8U4S3"/>